<proteinExistence type="predicted"/>
<feature type="transmembrane region" description="Helical" evidence="1">
    <location>
        <begin position="164"/>
        <end position="182"/>
    </location>
</feature>
<accession>A0ABQ5MIK4</accession>
<keyword evidence="1" id="KW-1133">Transmembrane helix</keyword>
<feature type="transmembrane region" description="Helical" evidence="1">
    <location>
        <begin position="194"/>
        <end position="216"/>
    </location>
</feature>
<dbReference type="Proteomes" id="UP001143543">
    <property type="component" value="Unassembled WGS sequence"/>
</dbReference>
<dbReference type="EMBL" id="BRVO01000002">
    <property type="protein sequence ID" value="GLB49229.1"/>
    <property type="molecule type" value="Genomic_DNA"/>
</dbReference>
<gene>
    <name evidence="2" type="ORF">Y10_15970</name>
</gene>
<keyword evidence="1" id="KW-0812">Transmembrane</keyword>
<name>A0ABQ5MIK4_9FLAO</name>
<evidence type="ECO:0000313" key="3">
    <source>
        <dbReference type="Proteomes" id="UP001143543"/>
    </source>
</evidence>
<sequence>MALKKTNIEEKLCLLRNKQANETVVMEEVKAILSQKTTLEKIKTKGTTEINYFNFDLLDTSKIYHVDQIKEICITYRLRFLCASIFKAPLPTEALDKVKALELEHGVSIKNLSLMAPAKFFQLKSADDPLLFAPMGNGYYYLIHKWGNDLSSFRKIAMLPFKNFLNLLIFLSIVSIIITKALPLSMFTKKPEPYMFWVLLLFVMKGFIGLSLYFSFAQGKSVSNRVWNKKYFNAW</sequence>
<keyword evidence="3" id="KW-1185">Reference proteome</keyword>
<organism evidence="2 3">
    <name type="scientific">Neptunitalea lumnitzerae</name>
    <dbReference type="NCBI Taxonomy" id="2965509"/>
    <lineage>
        <taxon>Bacteria</taxon>
        <taxon>Pseudomonadati</taxon>
        <taxon>Bacteroidota</taxon>
        <taxon>Flavobacteriia</taxon>
        <taxon>Flavobacteriales</taxon>
        <taxon>Flavobacteriaceae</taxon>
        <taxon>Neptunitalea</taxon>
    </lineage>
</organism>
<evidence type="ECO:0000256" key="1">
    <source>
        <dbReference type="SAM" id="Phobius"/>
    </source>
</evidence>
<keyword evidence="1" id="KW-0472">Membrane</keyword>
<protein>
    <submittedName>
        <fullName evidence="2">Uncharacterized protein</fullName>
    </submittedName>
</protein>
<evidence type="ECO:0000313" key="2">
    <source>
        <dbReference type="EMBL" id="GLB49229.1"/>
    </source>
</evidence>
<dbReference type="RefSeq" id="WP_281764871.1">
    <property type="nucleotide sequence ID" value="NZ_BRVO01000002.1"/>
</dbReference>
<reference evidence="2" key="1">
    <citation type="submission" date="2022-07" db="EMBL/GenBank/DDBJ databases">
        <title>Taxonomy of Novel Oxalotrophic and Methylotrophic Bacteria.</title>
        <authorList>
            <person name="Sahin N."/>
            <person name="Tani A."/>
        </authorList>
    </citation>
    <scope>NUCLEOTIDE SEQUENCE</scope>
    <source>
        <strain evidence="2">Y10</strain>
    </source>
</reference>
<comment type="caution">
    <text evidence="2">The sequence shown here is derived from an EMBL/GenBank/DDBJ whole genome shotgun (WGS) entry which is preliminary data.</text>
</comment>